<dbReference type="PROSITE" id="PS51012">
    <property type="entry name" value="ABC_TM2"/>
    <property type="match status" value="1"/>
</dbReference>
<keyword evidence="5" id="KW-0046">Antibiotic resistance</keyword>
<evidence type="ECO:0000256" key="2">
    <source>
        <dbReference type="ARBA" id="ARBA00022692"/>
    </source>
</evidence>
<evidence type="ECO:0000313" key="10">
    <source>
        <dbReference type="Proteomes" id="UP000633601"/>
    </source>
</evidence>
<comment type="subcellular location">
    <subcellularLocation>
        <location evidence="6">Cell membrane</location>
        <topology evidence="6">Multi-pass membrane protein</topology>
    </subcellularLocation>
    <subcellularLocation>
        <location evidence="1">Membrane</location>
        <topology evidence="1">Multi-pass membrane protein</topology>
    </subcellularLocation>
</comment>
<dbReference type="PIRSF" id="PIRSF006648">
    <property type="entry name" value="DrrB"/>
    <property type="match status" value="1"/>
</dbReference>
<feature type="transmembrane region" description="Helical" evidence="6">
    <location>
        <begin position="155"/>
        <end position="174"/>
    </location>
</feature>
<evidence type="ECO:0000256" key="7">
    <source>
        <dbReference type="SAM" id="MobiDB-lite"/>
    </source>
</evidence>
<dbReference type="RefSeq" id="WP_191791103.1">
    <property type="nucleotide sequence ID" value="NZ_JACSQE010000010.1"/>
</dbReference>
<feature type="transmembrane region" description="Helical" evidence="6">
    <location>
        <begin position="61"/>
        <end position="80"/>
    </location>
</feature>
<evidence type="ECO:0000256" key="6">
    <source>
        <dbReference type="RuleBase" id="RU361157"/>
    </source>
</evidence>
<evidence type="ECO:0000256" key="5">
    <source>
        <dbReference type="ARBA" id="ARBA00023251"/>
    </source>
</evidence>
<feature type="transmembrane region" description="Helical" evidence="6">
    <location>
        <begin position="271"/>
        <end position="293"/>
    </location>
</feature>
<sequence length="297" mass="31321">MSTVDTTTTTGGGPAPTRTQRGSGSASGRPGARPRGRLANLGRDTWIVLVRELRPLLHDPFSVVFGLVQPLVFLALFGPLLVGTLSGQDGGATGTLGGSVWQWFVPSILVMTTLFGTSTTGANLQQELNTGAHERMLVSPLSRPSLLVGRALKEMVPIAAQSVVVVLVMLPFGFELFPVGAVLGLAMLAIFGVGVGSLSYALALAVRKQEWMFWLVQQTLLFPLMILSGMLLPLETGPSWMRAAAHLNPLTYLVDAERALFAGDLTSSAAAWGWVAALVTAAVGLAVGIRTMVRSTD</sequence>
<dbReference type="InterPro" id="IPR051784">
    <property type="entry name" value="Nod_factor_ABC_transporter"/>
</dbReference>
<dbReference type="InterPro" id="IPR000412">
    <property type="entry name" value="ABC_2_transport"/>
</dbReference>
<feature type="domain" description="ABC transmembrane type-2" evidence="8">
    <location>
        <begin position="61"/>
        <end position="295"/>
    </location>
</feature>
<dbReference type="PANTHER" id="PTHR43229">
    <property type="entry name" value="NODULATION PROTEIN J"/>
    <property type="match status" value="1"/>
</dbReference>
<feature type="transmembrane region" description="Helical" evidence="6">
    <location>
        <begin position="100"/>
        <end position="117"/>
    </location>
</feature>
<feature type="transmembrane region" description="Helical" evidence="6">
    <location>
        <begin position="180"/>
        <end position="204"/>
    </location>
</feature>
<feature type="transmembrane region" description="Helical" evidence="6">
    <location>
        <begin position="211"/>
        <end position="232"/>
    </location>
</feature>
<dbReference type="PANTHER" id="PTHR43229:SF2">
    <property type="entry name" value="NODULATION PROTEIN J"/>
    <property type="match status" value="1"/>
</dbReference>
<keyword evidence="6" id="KW-1003">Cell membrane</keyword>
<reference evidence="9 10" key="1">
    <citation type="submission" date="2020-08" db="EMBL/GenBank/DDBJ databases">
        <title>A Genomic Blueprint of the Chicken Gut Microbiome.</title>
        <authorList>
            <person name="Gilroy R."/>
            <person name="Ravi A."/>
            <person name="Getino M."/>
            <person name="Pursley I."/>
            <person name="Horton D.L."/>
            <person name="Alikhan N.-F."/>
            <person name="Baker D."/>
            <person name="Gharbi K."/>
            <person name="Hall N."/>
            <person name="Watson M."/>
            <person name="Adriaenssens E.M."/>
            <person name="Foster-Nyarko E."/>
            <person name="Jarju S."/>
            <person name="Secka A."/>
            <person name="Antonio M."/>
            <person name="Oren A."/>
            <person name="Chaudhuri R."/>
            <person name="La Ragione R.M."/>
            <person name="Hildebrand F."/>
            <person name="Pallen M.J."/>
        </authorList>
    </citation>
    <scope>NUCLEOTIDE SEQUENCE [LARGE SCALE GENOMIC DNA]</scope>
    <source>
        <strain evidence="9 10">Sa2CUA8</strain>
    </source>
</reference>
<dbReference type="Proteomes" id="UP000633601">
    <property type="component" value="Unassembled WGS sequence"/>
</dbReference>
<organism evidence="9 10">
    <name type="scientific">Oerskovia gallyi</name>
    <dbReference type="NCBI Taxonomy" id="2762226"/>
    <lineage>
        <taxon>Bacteria</taxon>
        <taxon>Bacillati</taxon>
        <taxon>Actinomycetota</taxon>
        <taxon>Actinomycetes</taxon>
        <taxon>Micrococcales</taxon>
        <taxon>Cellulomonadaceae</taxon>
        <taxon>Oerskovia</taxon>
    </lineage>
</organism>
<evidence type="ECO:0000256" key="4">
    <source>
        <dbReference type="ARBA" id="ARBA00023136"/>
    </source>
</evidence>
<dbReference type="Pfam" id="PF01061">
    <property type="entry name" value="ABC2_membrane"/>
    <property type="match status" value="1"/>
</dbReference>
<keyword evidence="10" id="KW-1185">Reference proteome</keyword>
<feature type="compositionally biased region" description="Low complexity" evidence="7">
    <location>
        <begin position="15"/>
        <end position="33"/>
    </location>
</feature>
<evidence type="ECO:0000256" key="3">
    <source>
        <dbReference type="ARBA" id="ARBA00022989"/>
    </source>
</evidence>
<comment type="similarity">
    <text evidence="6">Belongs to the ABC-2 integral membrane protein family.</text>
</comment>
<keyword evidence="4 6" id="KW-0472">Membrane</keyword>
<keyword evidence="6" id="KW-0813">Transport</keyword>
<protein>
    <recommendedName>
        <fullName evidence="6">Transport permease protein</fullName>
    </recommendedName>
</protein>
<dbReference type="EMBL" id="JACSQE010000010">
    <property type="protein sequence ID" value="MBD7999431.1"/>
    <property type="molecule type" value="Genomic_DNA"/>
</dbReference>
<evidence type="ECO:0000256" key="1">
    <source>
        <dbReference type="ARBA" id="ARBA00004141"/>
    </source>
</evidence>
<comment type="caution">
    <text evidence="9">The sequence shown here is derived from an EMBL/GenBank/DDBJ whole genome shotgun (WGS) entry which is preliminary data.</text>
</comment>
<keyword evidence="2 6" id="KW-0812">Transmembrane</keyword>
<name>A0ABR8V3S6_9CELL</name>
<feature type="region of interest" description="Disordered" evidence="7">
    <location>
        <begin position="1"/>
        <end position="37"/>
    </location>
</feature>
<gene>
    <name evidence="9" type="ORF">H9640_12795</name>
</gene>
<evidence type="ECO:0000259" key="8">
    <source>
        <dbReference type="PROSITE" id="PS51012"/>
    </source>
</evidence>
<dbReference type="InterPro" id="IPR013525">
    <property type="entry name" value="ABC2_TM"/>
</dbReference>
<accession>A0ABR8V3S6</accession>
<evidence type="ECO:0000313" key="9">
    <source>
        <dbReference type="EMBL" id="MBD7999431.1"/>
    </source>
</evidence>
<keyword evidence="3 6" id="KW-1133">Transmembrane helix</keyword>
<proteinExistence type="inferred from homology"/>
<dbReference type="InterPro" id="IPR047817">
    <property type="entry name" value="ABC2_TM_bact-type"/>
</dbReference>